<proteinExistence type="predicted"/>
<name>A0A6C0EWQ4_9ZZZZ</name>
<dbReference type="AlphaFoldDB" id="A0A6C0EWQ4"/>
<reference evidence="1" key="1">
    <citation type="journal article" date="2020" name="Nature">
        <title>Giant virus diversity and host interactions through global metagenomics.</title>
        <authorList>
            <person name="Schulz F."/>
            <person name="Roux S."/>
            <person name="Paez-Espino D."/>
            <person name="Jungbluth S."/>
            <person name="Walsh D.A."/>
            <person name="Denef V.J."/>
            <person name="McMahon K.D."/>
            <person name="Konstantinidis K.T."/>
            <person name="Eloe-Fadrosh E.A."/>
            <person name="Kyrpides N.C."/>
            <person name="Woyke T."/>
        </authorList>
    </citation>
    <scope>NUCLEOTIDE SEQUENCE</scope>
    <source>
        <strain evidence="1">GVMAG-M-3300009161-30</strain>
    </source>
</reference>
<protein>
    <submittedName>
        <fullName evidence="1">Uncharacterized protein</fullName>
    </submittedName>
</protein>
<sequence length="353" mass="40616">MRPYQNNPTNSYRCANVGANTNTHNNYQARSASTEATPVPAQDYNHVLINLQDYMLHSKVLDNSTKHKLTSLSAEKMKKNEVGQIIVSRKTGTKQNEPKFSNYIPKEEAEEISNKVEESVPESVPVPVVQVVDNTFHPKEKDALFWCYYIIKNGYNAYAYPNTTSYINEKNEKFKCIQLLRDNKDLLKTKKIKNLKEDVEDDLANKDRIGMKTFIALCIVSKINIVYIHKRKCFEHMHNEEEPVHVVHSSNEYCGELNISKEQLHTYRTTLFKWESVDKPLKAVSSYKSEELLDLCIKLVFDNDSDTEYSTNVPYSGSATTPSVPLHPLNATNKQNLKKKTKKELYELLVQNL</sequence>
<accession>A0A6C0EWQ4</accession>
<evidence type="ECO:0000313" key="1">
    <source>
        <dbReference type="EMBL" id="QHT32670.1"/>
    </source>
</evidence>
<organism evidence="1">
    <name type="scientific">viral metagenome</name>
    <dbReference type="NCBI Taxonomy" id="1070528"/>
    <lineage>
        <taxon>unclassified sequences</taxon>
        <taxon>metagenomes</taxon>
        <taxon>organismal metagenomes</taxon>
    </lineage>
</organism>
<dbReference type="EMBL" id="MN738946">
    <property type="protein sequence ID" value="QHT32670.1"/>
    <property type="molecule type" value="Genomic_DNA"/>
</dbReference>